<comment type="caution">
    <text evidence="1">The sequence shown here is derived from an EMBL/GenBank/DDBJ whole genome shotgun (WGS) entry which is preliminary data.</text>
</comment>
<proteinExistence type="predicted"/>
<organism evidence="1 2">
    <name type="scientific">Porites lobata</name>
    <dbReference type="NCBI Taxonomy" id="104759"/>
    <lineage>
        <taxon>Eukaryota</taxon>
        <taxon>Metazoa</taxon>
        <taxon>Cnidaria</taxon>
        <taxon>Anthozoa</taxon>
        <taxon>Hexacorallia</taxon>
        <taxon>Scleractinia</taxon>
        <taxon>Fungiina</taxon>
        <taxon>Poritidae</taxon>
        <taxon>Porites</taxon>
    </lineage>
</organism>
<gene>
    <name evidence="1" type="ORF">PLOB_00020421</name>
</gene>
<evidence type="ECO:0000313" key="1">
    <source>
        <dbReference type="EMBL" id="CAH3112103.1"/>
    </source>
</evidence>
<name>A0ABN8NPM3_9CNID</name>
<reference evidence="1 2" key="1">
    <citation type="submission" date="2022-05" db="EMBL/GenBank/DDBJ databases">
        <authorList>
            <consortium name="Genoscope - CEA"/>
            <person name="William W."/>
        </authorList>
    </citation>
    <scope>NUCLEOTIDE SEQUENCE [LARGE SCALE GENOMIC DNA]</scope>
</reference>
<protein>
    <submittedName>
        <fullName evidence="1">Uncharacterized protein</fullName>
    </submittedName>
</protein>
<evidence type="ECO:0000313" key="2">
    <source>
        <dbReference type="Proteomes" id="UP001159405"/>
    </source>
</evidence>
<dbReference type="Proteomes" id="UP001159405">
    <property type="component" value="Unassembled WGS sequence"/>
</dbReference>
<dbReference type="EMBL" id="CALNXK010000024">
    <property type="protein sequence ID" value="CAH3112103.1"/>
    <property type="molecule type" value="Genomic_DNA"/>
</dbReference>
<accession>A0ABN8NPM3</accession>
<sequence length="134" mass="15314">MESTEKDIFNVLDEFIAAVEETKQVLQSPCVPGRTESCCLCDCAPRSRRKMNAVVQGHCECELLQSRLTRSENELHRYENKYDPTLFINQHTSREKEAEGLVTEMNSLLNQIATAAISLKKIYRRRSAPLLPDI</sequence>
<keyword evidence="2" id="KW-1185">Reference proteome</keyword>